<keyword evidence="1" id="KW-0812">Transmembrane</keyword>
<dbReference type="KEGG" id="elio:KO353_11855"/>
<feature type="transmembrane region" description="Helical" evidence="1">
    <location>
        <begin position="147"/>
        <end position="164"/>
    </location>
</feature>
<dbReference type="AlphaFoldDB" id="A0A975U1K3"/>
<name>A0A975U1K3_9PROT</name>
<dbReference type="RefSeq" id="WP_218284914.1">
    <property type="nucleotide sequence ID" value="NZ_CP076448.1"/>
</dbReference>
<protein>
    <recommendedName>
        <fullName evidence="4">Permease</fullName>
    </recommendedName>
</protein>
<dbReference type="EMBL" id="CP076448">
    <property type="protein sequence ID" value="QXM23974.1"/>
    <property type="molecule type" value="Genomic_DNA"/>
</dbReference>
<evidence type="ECO:0000313" key="2">
    <source>
        <dbReference type="EMBL" id="QXM23974.1"/>
    </source>
</evidence>
<feature type="transmembrane region" description="Helical" evidence="1">
    <location>
        <begin position="33"/>
        <end position="58"/>
    </location>
</feature>
<feature type="transmembrane region" description="Helical" evidence="1">
    <location>
        <begin position="6"/>
        <end position="21"/>
    </location>
</feature>
<evidence type="ECO:0008006" key="4">
    <source>
        <dbReference type="Google" id="ProtNLM"/>
    </source>
</evidence>
<keyword evidence="1" id="KW-0472">Membrane</keyword>
<evidence type="ECO:0000256" key="1">
    <source>
        <dbReference type="SAM" id="Phobius"/>
    </source>
</evidence>
<organism evidence="2 3">
    <name type="scientific">Elioraea tepida</name>
    <dbReference type="NCBI Taxonomy" id="2843330"/>
    <lineage>
        <taxon>Bacteria</taxon>
        <taxon>Pseudomonadati</taxon>
        <taxon>Pseudomonadota</taxon>
        <taxon>Alphaproteobacteria</taxon>
        <taxon>Acetobacterales</taxon>
        <taxon>Elioraeaceae</taxon>
        <taxon>Elioraea</taxon>
    </lineage>
</organism>
<gene>
    <name evidence="2" type="ORF">KO353_11855</name>
</gene>
<evidence type="ECO:0000313" key="3">
    <source>
        <dbReference type="Proteomes" id="UP000694001"/>
    </source>
</evidence>
<sequence length="171" mass="17714">MSAAGIVIWLAAAVAAVLLWRRDRKAALAGGRFAFATLKGVLPLMLLALPMAGFLAVLVPERFAALLLGPETGLRGHLVATVVGAFIPGGPFVSFPIVLALWSSGAGPAQMVTLISAWSVLAINRVIVWEAPLMGWRFVALRLATGFWLPLASGLAAEALLALLPPGTIGG</sequence>
<accession>A0A975U1K3</accession>
<reference evidence="2" key="1">
    <citation type="submission" date="2021-06" db="EMBL/GenBank/DDBJ databases">
        <title>Elioraea tepida, sp. nov., a moderately thermophilic aerobic anoxygenic phototrophic bacterium isolated from an alkaline siliceous hot spring mat community in Yellowstone National Park, WY, USA.</title>
        <authorList>
            <person name="Saini M.K."/>
            <person name="Yoshida S."/>
            <person name="Sebastian A."/>
            <person name="Hirose S."/>
            <person name="Hara E."/>
            <person name="Tamaki H."/>
            <person name="Soulier N.T."/>
            <person name="Albert I."/>
            <person name="Hanada S."/>
            <person name="Bryant D.A."/>
            <person name="Tank M."/>
        </authorList>
    </citation>
    <scope>NUCLEOTIDE SEQUENCE</scope>
    <source>
        <strain evidence="2">MS-P2</strain>
    </source>
</reference>
<keyword evidence="1" id="KW-1133">Transmembrane helix</keyword>
<dbReference type="Proteomes" id="UP000694001">
    <property type="component" value="Chromosome"/>
</dbReference>
<keyword evidence="3" id="KW-1185">Reference proteome</keyword>
<proteinExistence type="predicted"/>
<feature type="transmembrane region" description="Helical" evidence="1">
    <location>
        <begin position="78"/>
        <end position="102"/>
    </location>
</feature>